<dbReference type="AlphaFoldDB" id="A0A8J2JAS2"/>
<organism evidence="2 4">
    <name type="scientific">Allacma fusca</name>
    <dbReference type="NCBI Taxonomy" id="39272"/>
    <lineage>
        <taxon>Eukaryota</taxon>
        <taxon>Metazoa</taxon>
        <taxon>Ecdysozoa</taxon>
        <taxon>Arthropoda</taxon>
        <taxon>Hexapoda</taxon>
        <taxon>Collembola</taxon>
        <taxon>Symphypleona</taxon>
        <taxon>Sminthuridae</taxon>
        <taxon>Allacma</taxon>
    </lineage>
</organism>
<accession>A0A8J2JAS2</accession>
<evidence type="ECO:0000313" key="4">
    <source>
        <dbReference type="Proteomes" id="UP000708208"/>
    </source>
</evidence>
<name>A0A8J2JAS2_9HEXA</name>
<dbReference type="Proteomes" id="UP000708208">
    <property type="component" value="Unassembled WGS sequence"/>
</dbReference>
<evidence type="ECO:0000313" key="2">
    <source>
        <dbReference type="EMBL" id="CAG7717081.1"/>
    </source>
</evidence>
<dbReference type="EMBL" id="CAJVCH010043216">
    <property type="protein sequence ID" value="CAG7717081.1"/>
    <property type="molecule type" value="Genomic_DNA"/>
</dbReference>
<feature type="non-terminal residue" evidence="2">
    <location>
        <position position="1"/>
    </location>
</feature>
<feature type="region of interest" description="Disordered" evidence="1">
    <location>
        <begin position="1"/>
        <end position="37"/>
    </location>
</feature>
<gene>
    <name evidence="2" type="ORF">AFUS01_LOCUS6557</name>
    <name evidence="3" type="ORF">AFUS01_LOCUS6712</name>
</gene>
<dbReference type="EMBL" id="CAJVCH010044177">
    <property type="protein sequence ID" value="CAG7717247.1"/>
    <property type="molecule type" value="Genomic_DNA"/>
</dbReference>
<reference evidence="2" key="1">
    <citation type="submission" date="2021-06" db="EMBL/GenBank/DDBJ databases">
        <authorList>
            <person name="Hodson N. C."/>
            <person name="Mongue J. A."/>
            <person name="Jaron S. K."/>
        </authorList>
    </citation>
    <scope>NUCLEOTIDE SEQUENCE</scope>
</reference>
<keyword evidence="4" id="KW-1185">Reference proteome</keyword>
<feature type="non-terminal residue" evidence="2">
    <location>
        <position position="37"/>
    </location>
</feature>
<protein>
    <submittedName>
        <fullName evidence="2">Uncharacterized protein</fullName>
    </submittedName>
</protein>
<proteinExistence type="predicted"/>
<sequence length="37" mass="3989">EAEQNDGVLASNHITGCGYYDSNQNDKKGVPDIVHLS</sequence>
<evidence type="ECO:0000313" key="3">
    <source>
        <dbReference type="EMBL" id="CAG7717247.1"/>
    </source>
</evidence>
<comment type="caution">
    <text evidence="2">The sequence shown here is derived from an EMBL/GenBank/DDBJ whole genome shotgun (WGS) entry which is preliminary data.</text>
</comment>
<evidence type="ECO:0000256" key="1">
    <source>
        <dbReference type="SAM" id="MobiDB-lite"/>
    </source>
</evidence>